<evidence type="ECO:0000256" key="1">
    <source>
        <dbReference type="ARBA" id="ARBA00001933"/>
    </source>
</evidence>
<evidence type="ECO:0000256" key="2">
    <source>
        <dbReference type="ARBA" id="ARBA00022898"/>
    </source>
</evidence>
<dbReference type="InterPro" id="IPR009006">
    <property type="entry name" value="Ala_racemase/Decarboxylase_C"/>
</dbReference>
<feature type="domain" description="Orn/DAP/Arg decarboxylase 2 N-terminal" evidence="3">
    <location>
        <begin position="45"/>
        <end position="147"/>
    </location>
</feature>
<feature type="non-terminal residue" evidence="4">
    <location>
        <position position="147"/>
    </location>
</feature>
<dbReference type="Gene3D" id="3.20.20.10">
    <property type="entry name" value="Alanine racemase"/>
    <property type="match status" value="1"/>
</dbReference>
<proteinExistence type="predicted"/>
<dbReference type="Gene3D" id="2.40.37.10">
    <property type="entry name" value="Lyase, Ornithine Decarboxylase, Chain A, domain 1"/>
    <property type="match status" value="1"/>
</dbReference>
<accession>A0A382JZG3</accession>
<dbReference type="GO" id="GO:0008836">
    <property type="term" value="F:diaminopimelate decarboxylase activity"/>
    <property type="evidence" value="ECO:0007669"/>
    <property type="project" value="TreeGrafter"/>
</dbReference>
<dbReference type="EMBL" id="UINC01077217">
    <property type="protein sequence ID" value="SVC17146.1"/>
    <property type="molecule type" value="Genomic_DNA"/>
</dbReference>
<reference evidence="4" key="1">
    <citation type="submission" date="2018-05" db="EMBL/GenBank/DDBJ databases">
        <authorList>
            <person name="Lanie J.A."/>
            <person name="Ng W.-L."/>
            <person name="Kazmierczak K.M."/>
            <person name="Andrzejewski T.M."/>
            <person name="Davidsen T.M."/>
            <person name="Wayne K.J."/>
            <person name="Tettelin H."/>
            <person name="Glass J.I."/>
            <person name="Rusch D."/>
            <person name="Podicherti R."/>
            <person name="Tsui H.-C.T."/>
            <person name="Winkler M.E."/>
        </authorList>
    </citation>
    <scope>NUCLEOTIDE SEQUENCE</scope>
</reference>
<dbReference type="SUPFAM" id="SSF51419">
    <property type="entry name" value="PLP-binding barrel"/>
    <property type="match status" value="1"/>
</dbReference>
<dbReference type="InterPro" id="IPR022644">
    <property type="entry name" value="De-COase2_N"/>
</dbReference>
<dbReference type="Pfam" id="PF02784">
    <property type="entry name" value="Orn_Arg_deC_N"/>
    <property type="match status" value="1"/>
</dbReference>
<evidence type="ECO:0000313" key="4">
    <source>
        <dbReference type="EMBL" id="SVC17146.1"/>
    </source>
</evidence>
<evidence type="ECO:0000259" key="3">
    <source>
        <dbReference type="Pfam" id="PF02784"/>
    </source>
</evidence>
<dbReference type="InterPro" id="IPR029066">
    <property type="entry name" value="PLP-binding_barrel"/>
</dbReference>
<dbReference type="GO" id="GO:0009089">
    <property type="term" value="P:lysine biosynthetic process via diaminopimelate"/>
    <property type="evidence" value="ECO:0007669"/>
    <property type="project" value="TreeGrafter"/>
</dbReference>
<protein>
    <recommendedName>
        <fullName evidence="3">Orn/DAP/Arg decarboxylase 2 N-terminal domain-containing protein</fullName>
    </recommendedName>
</protein>
<dbReference type="PANTHER" id="PTHR43727:SF2">
    <property type="entry name" value="GROUP IV DECARBOXYLASE"/>
    <property type="match status" value="1"/>
</dbReference>
<sequence>MHPLKQLISNSDLMESLAKEYGTPLYVYDANRIINNVNILKTGLSKYFHKSHICYAVKSNSNPHLLKTLLKTCSDMGGDCSSPGDIYAAELAGMNLSKCIYTGNYESPKDLLKALDKGCNINLDDETSLHRLLQIKQPERISFRLNP</sequence>
<name>A0A382JZG3_9ZZZZ</name>
<organism evidence="4">
    <name type="scientific">marine metagenome</name>
    <dbReference type="NCBI Taxonomy" id="408172"/>
    <lineage>
        <taxon>unclassified sequences</taxon>
        <taxon>metagenomes</taxon>
        <taxon>ecological metagenomes</taxon>
    </lineage>
</organism>
<dbReference type="AlphaFoldDB" id="A0A382JZG3"/>
<comment type="cofactor">
    <cofactor evidence="1">
        <name>pyridoxal 5'-phosphate</name>
        <dbReference type="ChEBI" id="CHEBI:597326"/>
    </cofactor>
</comment>
<gene>
    <name evidence="4" type="ORF">METZ01_LOCUS270000</name>
</gene>
<keyword evidence="2" id="KW-0663">Pyridoxal phosphate</keyword>
<dbReference type="PANTHER" id="PTHR43727">
    <property type="entry name" value="DIAMINOPIMELATE DECARBOXYLASE"/>
    <property type="match status" value="1"/>
</dbReference>